<organism evidence="2 3">
    <name type="scientific">Jeongeupia chitinilytica</name>
    <dbReference type="NCBI Taxonomy" id="1041641"/>
    <lineage>
        <taxon>Bacteria</taxon>
        <taxon>Pseudomonadati</taxon>
        <taxon>Pseudomonadota</taxon>
        <taxon>Betaproteobacteria</taxon>
        <taxon>Neisseriales</taxon>
        <taxon>Chitinibacteraceae</taxon>
        <taxon>Jeongeupia</taxon>
    </lineage>
</organism>
<proteinExistence type="predicted"/>
<keyword evidence="1" id="KW-0472">Membrane</keyword>
<feature type="transmembrane region" description="Helical" evidence="1">
    <location>
        <begin position="36"/>
        <end position="53"/>
    </location>
</feature>
<evidence type="ECO:0000313" key="3">
    <source>
        <dbReference type="Proteomes" id="UP000604737"/>
    </source>
</evidence>
<gene>
    <name evidence="2" type="ORF">GCM10007350_26240</name>
</gene>
<dbReference type="EMBL" id="BMYO01000007">
    <property type="protein sequence ID" value="GHD65573.1"/>
    <property type="molecule type" value="Genomic_DNA"/>
</dbReference>
<keyword evidence="1" id="KW-1133">Transmembrane helix</keyword>
<name>A0ABQ3H1D0_9NEIS</name>
<feature type="transmembrane region" description="Helical" evidence="1">
    <location>
        <begin position="12"/>
        <end position="30"/>
    </location>
</feature>
<comment type="caution">
    <text evidence="2">The sequence shown here is derived from an EMBL/GenBank/DDBJ whole genome shotgun (WGS) entry which is preliminary data.</text>
</comment>
<evidence type="ECO:0000313" key="2">
    <source>
        <dbReference type="EMBL" id="GHD65573.1"/>
    </source>
</evidence>
<keyword evidence="3" id="KW-1185">Reference proteome</keyword>
<evidence type="ECO:0000256" key="1">
    <source>
        <dbReference type="SAM" id="Phobius"/>
    </source>
</evidence>
<dbReference type="InterPro" id="IPR003425">
    <property type="entry name" value="CCB3/YggT"/>
</dbReference>
<feature type="transmembrane region" description="Helical" evidence="1">
    <location>
        <begin position="154"/>
        <end position="180"/>
    </location>
</feature>
<reference evidence="3" key="1">
    <citation type="journal article" date="2019" name="Int. J. Syst. Evol. Microbiol.">
        <title>The Global Catalogue of Microorganisms (GCM) 10K type strain sequencing project: providing services to taxonomists for standard genome sequencing and annotation.</title>
        <authorList>
            <consortium name="The Broad Institute Genomics Platform"/>
            <consortium name="The Broad Institute Genome Sequencing Center for Infectious Disease"/>
            <person name="Wu L."/>
            <person name="Ma J."/>
        </authorList>
    </citation>
    <scope>NUCLEOTIDE SEQUENCE [LARGE SCALE GENOMIC DNA]</scope>
    <source>
        <strain evidence="3">KCTC 23701</strain>
    </source>
</reference>
<protein>
    <submittedName>
        <fullName evidence="2">YggT family protein</fullName>
    </submittedName>
</protein>
<feature type="transmembrane region" description="Helical" evidence="1">
    <location>
        <begin position="65"/>
        <end position="84"/>
    </location>
</feature>
<sequence>MLTDTLNFLIRNLAEFFILLLLTRFFLQAARVSFSHPLGQFVLVLTSWAVLPVRRWVKPFRGYDSASLLLAWLTALLMHGLLLAITPWPFVFGSFTTVIALALVALVELLKLSLYLLFAAVIGQALMSWIAPYNPLMPILNGLTGPFLKPLRRIIPPIGGVDITPLILILLIQLVLSVFVAQLEPAILQHVSVAA</sequence>
<dbReference type="Pfam" id="PF02325">
    <property type="entry name" value="CCB3_YggT"/>
    <property type="match status" value="2"/>
</dbReference>
<dbReference type="Proteomes" id="UP000604737">
    <property type="component" value="Unassembled WGS sequence"/>
</dbReference>
<feature type="transmembrane region" description="Helical" evidence="1">
    <location>
        <begin position="90"/>
        <end position="107"/>
    </location>
</feature>
<feature type="transmembrane region" description="Helical" evidence="1">
    <location>
        <begin position="114"/>
        <end position="134"/>
    </location>
</feature>
<dbReference type="RefSeq" id="WP_189461354.1">
    <property type="nucleotide sequence ID" value="NZ_BMYO01000007.1"/>
</dbReference>
<accession>A0ABQ3H1D0</accession>
<keyword evidence="1" id="KW-0812">Transmembrane</keyword>